<reference evidence="2" key="1">
    <citation type="submission" date="2020-11" db="EMBL/GenBank/DDBJ databases">
        <authorList>
            <consortium name="DOE Joint Genome Institute"/>
            <person name="Ahrendt S."/>
            <person name="Riley R."/>
            <person name="Andreopoulos W."/>
            <person name="LaButti K."/>
            <person name="Pangilinan J."/>
            <person name="Ruiz-duenas F.J."/>
            <person name="Barrasa J.M."/>
            <person name="Sanchez-Garcia M."/>
            <person name="Camarero S."/>
            <person name="Miyauchi S."/>
            <person name="Serrano A."/>
            <person name="Linde D."/>
            <person name="Babiker R."/>
            <person name="Drula E."/>
            <person name="Ayuso-Fernandez I."/>
            <person name="Pacheco R."/>
            <person name="Padilla G."/>
            <person name="Ferreira P."/>
            <person name="Barriuso J."/>
            <person name="Kellner H."/>
            <person name="Castanera R."/>
            <person name="Alfaro M."/>
            <person name="Ramirez L."/>
            <person name="Pisabarro A.G."/>
            <person name="Kuo A."/>
            <person name="Tritt A."/>
            <person name="Lipzen A."/>
            <person name="He G."/>
            <person name="Yan M."/>
            <person name="Ng V."/>
            <person name="Cullen D."/>
            <person name="Martin F."/>
            <person name="Rosso M.-N."/>
            <person name="Henrissat B."/>
            <person name="Hibbett D."/>
            <person name="Martinez A.T."/>
            <person name="Grigoriev I.V."/>
        </authorList>
    </citation>
    <scope>NUCLEOTIDE SEQUENCE</scope>
    <source>
        <strain evidence="2">AH 44721</strain>
    </source>
</reference>
<accession>A0A9P5NSH0</accession>
<keyword evidence="3" id="KW-1185">Reference proteome</keyword>
<dbReference type="AlphaFoldDB" id="A0A9P5NSH0"/>
<sequence length="215" mass="24763">MSSTYNPAQIACILEQYTSEADINEFKDYIGLERDLRAHKHYRTENRSEWVVLEHFYKFLCDRRNDRFHVPDTRHLRQGEQGADREVYEALVREAEQDIRPVHVVTPEEENNLREIITEDVDDNNSAHEFDRLVHEAEQQGSATGASADDNAEDNSSTAGDVGSGDDNDDSDDDDDGSCYYYGRYVPGVCYCEGRFGYDSDGEIRHLDYNCSEFY</sequence>
<dbReference type="EMBL" id="JADNYJ010000036">
    <property type="protein sequence ID" value="KAF8902345.1"/>
    <property type="molecule type" value="Genomic_DNA"/>
</dbReference>
<gene>
    <name evidence="2" type="ORF">CPB84DRAFT_1846287</name>
</gene>
<evidence type="ECO:0000256" key="1">
    <source>
        <dbReference type="SAM" id="MobiDB-lite"/>
    </source>
</evidence>
<comment type="caution">
    <text evidence="2">The sequence shown here is derived from an EMBL/GenBank/DDBJ whole genome shotgun (WGS) entry which is preliminary data.</text>
</comment>
<name>A0A9P5NSH0_GYMJU</name>
<evidence type="ECO:0000313" key="3">
    <source>
        <dbReference type="Proteomes" id="UP000724874"/>
    </source>
</evidence>
<feature type="compositionally biased region" description="Acidic residues" evidence="1">
    <location>
        <begin position="164"/>
        <end position="175"/>
    </location>
</feature>
<organism evidence="2 3">
    <name type="scientific">Gymnopilus junonius</name>
    <name type="common">Spectacular rustgill mushroom</name>
    <name type="synonym">Gymnopilus spectabilis subsp. junonius</name>
    <dbReference type="NCBI Taxonomy" id="109634"/>
    <lineage>
        <taxon>Eukaryota</taxon>
        <taxon>Fungi</taxon>
        <taxon>Dikarya</taxon>
        <taxon>Basidiomycota</taxon>
        <taxon>Agaricomycotina</taxon>
        <taxon>Agaricomycetes</taxon>
        <taxon>Agaricomycetidae</taxon>
        <taxon>Agaricales</taxon>
        <taxon>Agaricineae</taxon>
        <taxon>Hymenogastraceae</taxon>
        <taxon>Gymnopilus</taxon>
    </lineage>
</organism>
<feature type="region of interest" description="Disordered" evidence="1">
    <location>
        <begin position="137"/>
        <end position="175"/>
    </location>
</feature>
<proteinExistence type="predicted"/>
<dbReference type="Proteomes" id="UP000724874">
    <property type="component" value="Unassembled WGS sequence"/>
</dbReference>
<protein>
    <submittedName>
        <fullName evidence="2">Uncharacterized protein</fullName>
    </submittedName>
</protein>
<evidence type="ECO:0000313" key="2">
    <source>
        <dbReference type="EMBL" id="KAF8902345.1"/>
    </source>
</evidence>